<evidence type="ECO:0000256" key="1">
    <source>
        <dbReference type="SAM" id="SignalP"/>
    </source>
</evidence>
<dbReference type="SUPFAM" id="SSF57414">
    <property type="entry name" value="Hairpin loop containing domain-like"/>
    <property type="match status" value="1"/>
</dbReference>
<evidence type="ECO:0000313" key="4">
    <source>
        <dbReference type="Proteomes" id="UP000762676"/>
    </source>
</evidence>
<gene>
    <name evidence="3" type="ORF">ElyMa_004278200</name>
</gene>
<name>A0AAV4GVA1_9GAST</name>
<feature type="signal peptide" evidence="1">
    <location>
        <begin position="1"/>
        <end position="25"/>
    </location>
</feature>
<proteinExistence type="predicted"/>
<organism evidence="3 4">
    <name type="scientific">Elysia marginata</name>
    <dbReference type="NCBI Taxonomy" id="1093978"/>
    <lineage>
        <taxon>Eukaryota</taxon>
        <taxon>Metazoa</taxon>
        <taxon>Spiralia</taxon>
        <taxon>Lophotrochozoa</taxon>
        <taxon>Mollusca</taxon>
        <taxon>Gastropoda</taxon>
        <taxon>Heterobranchia</taxon>
        <taxon>Euthyneura</taxon>
        <taxon>Panpulmonata</taxon>
        <taxon>Sacoglossa</taxon>
        <taxon>Placobranchoidea</taxon>
        <taxon>Plakobranchidae</taxon>
        <taxon>Elysia</taxon>
    </lineage>
</organism>
<accession>A0AAV4GVA1</accession>
<evidence type="ECO:0000313" key="3">
    <source>
        <dbReference type="EMBL" id="GFR89428.1"/>
    </source>
</evidence>
<feature type="domain" description="Apple" evidence="2">
    <location>
        <begin position="32"/>
        <end position="88"/>
    </location>
</feature>
<dbReference type="AlphaFoldDB" id="A0AAV4GVA1"/>
<evidence type="ECO:0000259" key="2">
    <source>
        <dbReference type="Pfam" id="PF00024"/>
    </source>
</evidence>
<sequence length="236" mass="27076">MVMNVLLNVCLSLGILLHHYCGCWASSIRYNKFQLVPGHRVTRGTEVSRSTQPDVNLVKCARRCLGDCTVFQFDNVNKLCVTFAEKPYEIEMTGDTNWTAAYLPTSFLNAITYGDYTLVFRLQSGKPGLAYATWTDTNRHDDEKPSSETFPLACLRMSNYSSCDRHFRSKIIDNWSGITEVYLSVIKNDSEVAYIKFNGAGTNHYTWCHEHRIRNSTWYPDIVYGPPLRYWTHIVG</sequence>
<feature type="chain" id="PRO_5043640899" description="Apple domain-containing protein" evidence="1">
    <location>
        <begin position="26"/>
        <end position="236"/>
    </location>
</feature>
<keyword evidence="1" id="KW-0732">Signal</keyword>
<dbReference type="EMBL" id="BMAT01008627">
    <property type="protein sequence ID" value="GFR89428.1"/>
    <property type="molecule type" value="Genomic_DNA"/>
</dbReference>
<dbReference type="Pfam" id="PF00024">
    <property type="entry name" value="PAN_1"/>
    <property type="match status" value="1"/>
</dbReference>
<protein>
    <recommendedName>
        <fullName evidence="2">Apple domain-containing protein</fullName>
    </recommendedName>
</protein>
<keyword evidence="4" id="KW-1185">Reference proteome</keyword>
<comment type="caution">
    <text evidence="3">The sequence shown here is derived from an EMBL/GenBank/DDBJ whole genome shotgun (WGS) entry which is preliminary data.</text>
</comment>
<dbReference type="Proteomes" id="UP000762676">
    <property type="component" value="Unassembled WGS sequence"/>
</dbReference>
<reference evidence="3 4" key="1">
    <citation type="journal article" date="2021" name="Elife">
        <title>Chloroplast acquisition without the gene transfer in kleptoplastic sea slugs, Plakobranchus ocellatus.</title>
        <authorList>
            <person name="Maeda T."/>
            <person name="Takahashi S."/>
            <person name="Yoshida T."/>
            <person name="Shimamura S."/>
            <person name="Takaki Y."/>
            <person name="Nagai Y."/>
            <person name="Toyoda A."/>
            <person name="Suzuki Y."/>
            <person name="Arimoto A."/>
            <person name="Ishii H."/>
            <person name="Satoh N."/>
            <person name="Nishiyama T."/>
            <person name="Hasebe M."/>
            <person name="Maruyama T."/>
            <person name="Minagawa J."/>
            <person name="Obokata J."/>
            <person name="Shigenobu S."/>
        </authorList>
    </citation>
    <scope>NUCLEOTIDE SEQUENCE [LARGE SCALE GENOMIC DNA]</scope>
</reference>
<dbReference type="InterPro" id="IPR003609">
    <property type="entry name" value="Pan_app"/>
</dbReference>